<accession>A0A835II95</accession>
<dbReference type="PROSITE" id="PS51222">
    <property type="entry name" value="DCD"/>
    <property type="match status" value="1"/>
</dbReference>
<sequence>MAGLPIRHLSYIKNIEPRLPIFLFNYNGRKLHGIYEATSHGRLNINPHAWTNNGSDQTQFPTQVLVRIKKQCKSLLEDQYKKVLEKNYMDELCFRFELDHRQTAKLFSLFESSSATSPYNAPIRRPLQRYSPRNEDRPKLTSDDGASAEFFNEASAVGAEFTLPTTRTWASLFKETYGSDAKPSTSWEEIGASYVVSGWDEEEGPCWTNNPYLEDEHSPIAPSVSRELLIGVDVYEYERECGGLGQYEWERSHTENVLGGSLGRATATGERVPFATEDSSEDDQKALIGTSQNDGILDLPDHKIFNLPKQFQMDQTPNENDYFALEDFLNPADDNSDCFRDHVDGKLTYFDAPESTSY</sequence>
<dbReference type="EMBL" id="JADFTS010000003">
    <property type="protein sequence ID" value="KAF9617684.1"/>
    <property type="molecule type" value="Genomic_DNA"/>
</dbReference>
<evidence type="ECO:0000259" key="2">
    <source>
        <dbReference type="PROSITE" id="PS51222"/>
    </source>
</evidence>
<dbReference type="SMART" id="SM00767">
    <property type="entry name" value="DCD"/>
    <property type="match status" value="1"/>
</dbReference>
<evidence type="ECO:0000313" key="4">
    <source>
        <dbReference type="Proteomes" id="UP000631114"/>
    </source>
</evidence>
<dbReference type="PANTHER" id="PTHR46034:SF23">
    <property type="entry name" value="DCD (DEVELOPMENT AND CELL DEATH) DOMAIN PROTEIN"/>
    <property type="match status" value="1"/>
</dbReference>
<dbReference type="InterPro" id="IPR044832">
    <property type="entry name" value="NRP-like"/>
</dbReference>
<dbReference type="PANTHER" id="PTHR46034">
    <property type="match status" value="1"/>
</dbReference>
<feature type="compositionally biased region" description="Basic and acidic residues" evidence="1">
    <location>
        <begin position="132"/>
        <end position="142"/>
    </location>
</feature>
<reference evidence="3 4" key="1">
    <citation type="submission" date="2020-10" db="EMBL/GenBank/DDBJ databases">
        <title>The Coptis chinensis genome and diversification of protoberbering-type alkaloids.</title>
        <authorList>
            <person name="Wang B."/>
            <person name="Shu S."/>
            <person name="Song C."/>
            <person name="Liu Y."/>
        </authorList>
    </citation>
    <scope>NUCLEOTIDE SEQUENCE [LARGE SCALE GENOMIC DNA]</scope>
    <source>
        <strain evidence="3">HL-2020</strain>
        <tissue evidence="3">Leaf</tissue>
    </source>
</reference>
<evidence type="ECO:0000313" key="3">
    <source>
        <dbReference type="EMBL" id="KAF9617684.1"/>
    </source>
</evidence>
<protein>
    <recommendedName>
        <fullName evidence="2">DCD domain-containing protein</fullName>
    </recommendedName>
</protein>
<comment type="caution">
    <text evidence="3">The sequence shown here is derived from an EMBL/GenBank/DDBJ whole genome shotgun (WGS) entry which is preliminary data.</text>
</comment>
<name>A0A835II95_9MAGN</name>
<proteinExistence type="predicted"/>
<feature type="region of interest" description="Disordered" evidence="1">
    <location>
        <begin position="115"/>
        <end position="145"/>
    </location>
</feature>
<feature type="domain" description="DCD" evidence="2">
    <location>
        <begin position="1"/>
        <end position="112"/>
    </location>
</feature>
<organism evidence="3 4">
    <name type="scientific">Coptis chinensis</name>
    <dbReference type="NCBI Taxonomy" id="261450"/>
    <lineage>
        <taxon>Eukaryota</taxon>
        <taxon>Viridiplantae</taxon>
        <taxon>Streptophyta</taxon>
        <taxon>Embryophyta</taxon>
        <taxon>Tracheophyta</taxon>
        <taxon>Spermatophyta</taxon>
        <taxon>Magnoliopsida</taxon>
        <taxon>Ranunculales</taxon>
        <taxon>Ranunculaceae</taxon>
        <taxon>Coptidoideae</taxon>
        <taxon>Coptis</taxon>
    </lineage>
</organism>
<dbReference type="GO" id="GO:0034976">
    <property type="term" value="P:response to endoplasmic reticulum stress"/>
    <property type="evidence" value="ECO:0007669"/>
    <property type="project" value="InterPro"/>
</dbReference>
<gene>
    <name evidence="3" type="ORF">IFM89_037918</name>
</gene>
<dbReference type="OrthoDB" id="45365at2759"/>
<dbReference type="InterPro" id="IPR013989">
    <property type="entry name" value="Dev_and_cell_death_domain"/>
</dbReference>
<dbReference type="AlphaFoldDB" id="A0A835II95"/>
<evidence type="ECO:0000256" key="1">
    <source>
        <dbReference type="SAM" id="MobiDB-lite"/>
    </source>
</evidence>
<dbReference type="Proteomes" id="UP000631114">
    <property type="component" value="Unassembled WGS sequence"/>
</dbReference>
<keyword evidence="4" id="KW-1185">Reference proteome</keyword>
<dbReference type="Pfam" id="PF10539">
    <property type="entry name" value="Dev_Cell_Death"/>
    <property type="match status" value="1"/>
</dbReference>